<comment type="caution">
    <text evidence="2">The sequence shown here is derived from an EMBL/GenBank/DDBJ whole genome shotgun (WGS) entry which is preliminary data.</text>
</comment>
<feature type="region of interest" description="Disordered" evidence="1">
    <location>
        <begin position="10"/>
        <end position="31"/>
    </location>
</feature>
<dbReference type="AlphaFoldDB" id="A0A8J6C9F2"/>
<feature type="region of interest" description="Disordered" evidence="1">
    <location>
        <begin position="330"/>
        <end position="359"/>
    </location>
</feature>
<evidence type="ECO:0008006" key="4">
    <source>
        <dbReference type="Google" id="ProtNLM"/>
    </source>
</evidence>
<protein>
    <recommendedName>
        <fullName evidence="4">AP2/ERF domain-containing protein</fullName>
    </recommendedName>
</protein>
<name>A0A8J6C9F2_DIALT</name>
<accession>A0A8J6C9F2</accession>
<feature type="compositionally biased region" description="Basic and acidic residues" evidence="1">
    <location>
        <begin position="71"/>
        <end position="81"/>
    </location>
</feature>
<evidence type="ECO:0000256" key="1">
    <source>
        <dbReference type="SAM" id="MobiDB-lite"/>
    </source>
</evidence>
<sequence>MTQQQYAALAAATSGEPSSARVKDAGERRAPSAARALPMVCECCIKEEDQGCHVIISCSTARMVELLERASKRSHDEERPSYDGAASQPHAHKLKSGVAPLSANAASTAACKPMQRVKIAGLPRSAATPHSSRATLPGDEACTNLPAAHATATIERARSTDDSTCVPPAVAWPTCKTQRGTSQTTSATLTAATLGAAHGGELRLPSARASACASKPLRHVRYDRRIHVHPWSGRVTVHGRRIYTGAYGTMAEAARRVDLILLSVGREPINYAWRPALAHERTRDARGEWCDWVCLDDGEHAARAAPMVSKCEAAGGRARQVALAKFGSGSGESESVARKASRRRADDDGNGAGCGKHARRAPDAVERRCFRMGGEASADDARNETALLIRDFAAALGDDAPALAVGAELHGGIDEACSTVGAPCAPPAMVDDARNILLCWETEC</sequence>
<feature type="compositionally biased region" description="Basic and acidic residues" evidence="1">
    <location>
        <begin position="21"/>
        <end position="30"/>
    </location>
</feature>
<dbReference type="EMBL" id="JAGTXO010000008">
    <property type="protein sequence ID" value="KAG8466447.1"/>
    <property type="molecule type" value="Genomic_DNA"/>
</dbReference>
<reference evidence="2" key="1">
    <citation type="submission" date="2021-05" db="EMBL/GenBank/DDBJ databases">
        <title>The genome of the haptophyte Pavlova lutheri (Diacronema luteri, Pavlovales) - a model for lipid biosynthesis in eukaryotic algae.</title>
        <authorList>
            <person name="Hulatt C.J."/>
            <person name="Posewitz M.C."/>
        </authorList>
    </citation>
    <scope>NUCLEOTIDE SEQUENCE</scope>
    <source>
        <strain evidence="2">NIVA-4/92</strain>
    </source>
</reference>
<evidence type="ECO:0000313" key="2">
    <source>
        <dbReference type="EMBL" id="KAG8466447.1"/>
    </source>
</evidence>
<proteinExistence type="predicted"/>
<feature type="region of interest" description="Disordered" evidence="1">
    <location>
        <begin position="71"/>
        <end position="93"/>
    </location>
</feature>
<keyword evidence="3" id="KW-1185">Reference proteome</keyword>
<evidence type="ECO:0000313" key="3">
    <source>
        <dbReference type="Proteomes" id="UP000751190"/>
    </source>
</evidence>
<gene>
    <name evidence="2" type="ORF">KFE25_002203</name>
</gene>
<dbReference type="Proteomes" id="UP000751190">
    <property type="component" value="Unassembled WGS sequence"/>
</dbReference>
<organism evidence="2 3">
    <name type="scientific">Diacronema lutheri</name>
    <name type="common">Unicellular marine alga</name>
    <name type="synonym">Monochrysis lutheri</name>
    <dbReference type="NCBI Taxonomy" id="2081491"/>
    <lineage>
        <taxon>Eukaryota</taxon>
        <taxon>Haptista</taxon>
        <taxon>Haptophyta</taxon>
        <taxon>Pavlovophyceae</taxon>
        <taxon>Pavlovales</taxon>
        <taxon>Pavlovaceae</taxon>
        <taxon>Diacronema</taxon>
    </lineage>
</organism>